<feature type="domain" description="HNH nuclease" evidence="1">
    <location>
        <begin position="74"/>
        <end position="115"/>
    </location>
</feature>
<dbReference type="InterPro" id="IPR003615">
    <property type="entry name" value="HNH_nuc"/>
</dbReference>
<keyword evidence="2" id="KW-0540">Nuclease</keyword>
<keyword evidence="2" id="KW-0378">Hydrolase</keyword>
<evidence type="ECO:0000259" key="1">
    <source>
        <dbReference type="Pfam" id="PF13392"/>
    </source>
</evidence>
<reference evidence="2 3" key="1">
    <citation type="submission" date="2020-07" db="EMBL/GenBank/DDBJ databases">
        <title>Pseudogemmobacter sp. nov., isolated from poultry manure in Taiwan.</title>
        <authorList>
            <person name="Lin S.-Y."/>
            <person name="Tang Y.-S."/>
            <person name="Young C.-C."/>
        </authorList>
    </citation>
    <scope>NUCLEOTIDE SEQUENCE [LARGE SCALE GENOMIC DNA]</scope>
    <source>
        <strain evidence="2 3">CC-YST710</strain>
    </source>
</reference>
<name>A0ABS8CQW3_9RHOB</name>
<dbReference type="GO" id="GO:0004519">
    <property type="term" value="F:endonuclease activity"/>
    <property type="evidence" value="ECO:0007669"/>
    <property type="project" value="UniProtKB-KW"/>
</dbReference>
<dbReference type="EMBL" id="JACDXX010000020">
    <property type="protein sequence ID" value="MCB5411790.1"/>
    <property type="molecule type" value="Genomic_DNA"/>
</dbReference>
<comment type="caution">
    <text evidence="2">The sequence shown here is derived from an EMBL/GenBank/DDBJ whole genome shotgun (WGS) entry which is preliminary data.</text>
</comment>
<proteinExistence type="predicted"/>
<dbReference type="Gene3D" id="3.30.730.10">
    <property type="entry name" value="AP2/ERF domain"/>
    <property type="match status" value="1"/>
</dbReference>
<dbReference type="InterPro" id="IPR036955">
    <property type="entry name" value="AP2/ERF_dom_sf"/>
</dbReference>
<dbReference type="SUPFAM" id="SSF54171">
    <property type="entry name" value="DNA-binding domain"/>
    <property type="match status" value="1"/>
</dbReference>
<dbReference type="SUPFAM" id="SSF54060">
    <property type="entry name" value="His-Me finger endonucleases"/>
    <property type="match status" value="1"/>
</dbReference>
<gene>
    <name evidence="2" type="ORF">H0485_17490</name>
</gene>
<keyword evidence="2" id="KW-0255">Endonuclease</keyword>
<dbReference type="RefSeq" id="WP_226937241.1">
    <property type="nucleotide sequence ID" value="NZ_JACDXX010000020.1"/>
</dbReference>
<accession>A0ABS8CQW3</accession>
<protein>
    <submittedName>
        <fullName evidence="2">HNH endonuclease</fullName>
    </submittedName>
</protein>
<dbReference type="Pfam" id="PF13392">
    <property type="entry name" value="HNH_3"/>
    <property type="match status" value="1"/>
</dbReference>
<keyword evidence="3" id="KW-1185">Reference proteome</keyword>
<dbReference type="InterPro" id="IPR016177">
    <property type="entry name" value="DNA-bd_dom_sf"/>
</dbReference>
<dbReference type="Gene3D" id="3.90.75.20">
    <property type="match status" value="1"/>
</dbReference>
<organism evidence="2 3">
    <name type="scientific">Pseudogemmobacter faecipullorum</name>
    <dbReference type="NCBI Taxonomy" id="2755041"/>
    <lineage>
        <taxon>Bacteria</taxon>
        <taxon>Pseudomonadati</taxon>
        <taxon>Pseudomonadota</taxon>
        <taxon>Alphaproteobacteria</taxon>
        <taxon>Rhodobacterales</taxon>
        <taxon>Paracoccaceae</taxon>
        <taxon>Pseudogemmobacter</taxon>
    </lineage>
</organism>
<evidence type="ECO:0000313" key="2">
    <source>
        <dbReference type="EMBL" id="MCB5411790.1"/>
    </source>
</evidence>
<evidence type="ECO:0000313" key="3">
    <source>
        <dbReference type="Proteomes" id="UP001198571"/>
    </source>
</evidence>
<dbReference type="Proteomes" id="UP001198571">
    <property type="component" value="Unassembled WGS sequence"/>
</dbReference>
<dbReference type="InterPro" id="IPR044925">
    <property type="entry name" value="His-Me_finger_sf"/>
</dbReference>
<sequence length="186" mass="21071">MARAALPSPDVLHAILRYDATTGRLYWKHRPREFFPSDSGYRTWNATFAGREALKTADKDGYLRGALFSRPVSAHWVIWAMHNGRWPAQEIDHINGNPQDNRIENLREATRSQNSLNTRARVGSKGVCWNKARRKWQVSISINGKNTYLGLFDCKEAARAAYANAARMHHGAFFNVKDAPEATCQA</sequence>